<dbReference type="EMBL" id="JTDN01000001">
    <property type="protein sequence ID" value="KHL25242.1"/>
    <property type="molecule type" value="Genomic_DNA"/>
</dbReference>
<dbReference type="Proteomes" id="UP000030988">
    <property type="component" value="Unassembled WGS sequence"/>
</dbReference>
<dbReference type="InterPro" id="IPR029045">
    <property type="entry name" value="ClpP/crotonase-like_dom_sf"/>
</dbReference>
<sequence>MLGWQQFAASQEGRMMTLLQHAYANTPLPAGREHDTSDPGAPRIERELFAYQDLQTELDIELETLWTYMNQKVRPSFNPSLLAQFGTWQDDIDEAASSAALPIKYVVLGSRFPGVFSLGGDLDLFAAHIRNGDREALRRYGHACVGILHRNMLSLNQPIVTIALVEGDALGGGFEALLSFNVVIAERGTKFGLPETLFGLFPGMGAHCFLSRRLGAARAEQMILSGRTYTAEELYDLGIVHGLADPGQGRAEVEAYIRQNRRRHAGHCAIYEASRAVHPLELTELQAVVDLWADAALRLSETDLKLMRRLVNAQTRLLGT</sequence>
<accession>A0A0B2BZ24</accession>
<dbReference type="NCBIfam" id="NF006452">
    <property type="entry name" value="PRK08788.1"/>
    <property type="match status" value="1"/>
</dbReference>
<dbReference type="Gene3D" id="6.20.390.30">
    <property type="match status" value="1"/>
</dbReference>
<protein>
    <submittedName>
        <fullName evidence="1">Enoyl-CoA hydratase</fullName>
    </submittedName>
</protein>
<dbReference type="PANTHER" id="PTHR11941">
    <property type="entry name" value="ENOYL-COA HYDRATASE-RELATED"/>
    <property type="match status" value="1"/>
</dbReference>
<dbReference type="SUPFAM" id="SSF52096">
    <property type="entry name" value="ClpP/crotonase"/>
    <property type="match status" value="1"/>
</dbReference>
<reference evidence="1 2" key="1">
    <citation type="submission" date="2014-11" db="EMBL/GenBank/DDBJ databases">
        <title>Draft genome sequence of Kirrobacter mercurialis.</title>
        <authorList>
            <person name="Coil D.A."/>
            <person name="Eisen J.A."/>
        </authorList>
    </citation>
    <scope>NUCLEOTIDE SEQUENCE [LARGE SCALE GENOMIC DNA]</scope>
    <source>
        <strain evidence="1 2">Coronado</strain>
    </source>
</reference>
<keyword evidence="2" id="KW-1185">Reference proteome</keyword>
<dbReference type="Gene3D" id="3.90.226.10">
    <property type="entry name" value="2-enoyl-CoA Hydratase, Chain A, domain 1"/>
    <property type="match status" value="1"/>
</dbReference>
<comment type="caution">
    <text evidence="1">The sequence shown here is derived from an EMBL/GenBank/DDBJ whole genome shotgun (WGS) entry which is preliminary data.</text>
</comment>
<dbReference type="AlphaFoldDB" id="A0A0B2BZ24"/>
<name>A0A0B2BZ24_9SPHN</name>
<evidence type="ECO:0000313" key="2">
    <source>
        <dbReference type="Proteomes" id="UP000030988"/>
    </source>
</evidence>
<gene>
    <name evidence="1" type="ORF">PK98_00270</name>
</gene>
<organism evidence="1 2">
    <name type="scientific">Croceibacterium mercuriale</name>
    <dbReference type="NCBI Taxonomy" id="1572751"/>
    <lineage>
        <taxon>Bacteria</taxon>
        <taxon>Pseudomonadati</taxon>
        <taxon>Pseudomonadota</taxon>
        <taxon>Alphaproteobacteria</taxon>
        <taxon>Sphingomonadales</taxon>
        <taxon>Erythrobacteraceae</taxon>
        <taxon>Croceibacterium</taxon>
    </lineage>
</organism>
<dbReference type="InterPro" id="IPR001753">
    <property type="entry name" value="Enoyl-CoA_hydra/iso"/>
</dbReference>
<dbReference type="STRING" id="1572751.PK98_00270"/>
<dbReference type="GO" id="GO:0006635">
    <property type="term" value="P:fatty acid beta-oxidation"/>
    <property type="evidence" value="ECO:0007669"/>
    <property type="project" value="TreeGrafter"/>
</dbReference>
<dbReference type="CDD" id="cd06558">
    <property type="entry name" value="crotonase-like"/>
    <property type="match status" value="1"/>
</dbReference>
<proteinExistence type="predicted"/>
<evidence type="ECO:0000313" key="1">
    <source>
        <dbReference type="EMBL" id="KHL25242.1"/>
    </source>
</evidence>
<dbReference type="GO" id="GO:0003824">
    <property type="term" value="F:catalytic activity"/>
    <property type="evidence" value="ECO:0007669"/>
    <property type="project" value="UniProtKB-ARBA"/>
</dbReference>
<dbReference type="Pfam" id="PF00378">
    <property type="entry name" value="ECH_1"/>
    <property type="match status" value="1"/>
</dbReference>
<dbReference type="PANTHER" id="PTHR11941:SF54">
    <property type="entry name" value="ENOYL-COA HYDRATASE, MITOCHONDRIAL"/>
    <property type="match status" value="1"/>
</dbReference>